<dbReference type="SUPFAM" id="SSF47413">
    <property type="entry name" value="lambda repressor-like DNA-binding domains"/>
    <property type="match status" value="1"/>
</dbReference>
<dbReference type="EMBL" id="CAFBPZ010000022">
    <property type="protein sequence ID" value="CAB5036737.1"/>
    <property type="molecule type" value="Genomic_DNA"/>
</dbReference>
<dbReference type="CDD" id="cd00093">
    <property type="entry name" value="HTH_XRE"/>
    <property type="match status" value="1"/>
</dbReference>
<dbReference type="Gene3D" id="1.10.260.40">
    <property type="entry name" value="lambda repressor-like DNA-binding domains"/>
    <property type="match status" value="1"/>
</dbReference>
<gene>
    <name evidence="2" type="ORF">UFOPK3495_01387</name>
    <name evidence="3" type="ORF">UFOPK4237_00518</name>
</gene>
<evidence type="ECO:0000313" key="2">
    <source>
        <dbReference type="EMBL" id="CAB4907976.1"/>
    </source>
</evidence>
<proteinExistence type="predicted"/>
<dbReference type="AlphaFoldDB" id="A0A6J7GLT1"/>
<dbReference type="InterPro" id="IPR010982">
    <property type="entry name" value="Lambda_DNA-bd_dom_sf"/>
</dbReference>
<dbReference type="EMBL" id="CAFBMC010000093">
    <property type="protein sequence ID" value="CAB4907976.1"/>
    <property type="molecule type" value="Genomic_DNA"/>
</dbReference>
<sequence length="99" mass="11268">MRATPEQSSAWLRSRMDVLGITSLEELAERCNSDKGNLSRIFRQQQRPRVDALEFIAHGLEIGVYETLVRIGAVDPVRDTVPTVTKKGQTVTFTWPRIR</sequence>
<protein>
    <submittedName>
        <fullName evidence="2">Unannotated protein</fullName>
    </submittedName>
</protein>
<organism evidence="2">
    <name type="scientific">freshwater metagenome</name>
    <dbReference type="NCBI Taxonomy" id="449393"/>
    <lineage>
        <taxon>unclassified sequences</taxon>
        <taxon>metagenomes</taxon>
        <taxon>ecological metagenomes</taxon>
    </lineage>
</organism>
<dbReference type="PROSITE" id="PS50943">
    <property type="entry name" value="HTH_CROC1"/>
    <property type="match status" value="1"/>
</dbReference>
<reference evidence="2" key="1">
    <citation type="submission" date="2020-05" db="EMBL/GenBank/DDBJ databases">
        <authorList>
            <person name="Chiriac C."/>
            <person name="Salcher M."/>
            <person name="Ghai R."/>
            <person name="Kavagutti S V."/>
        </authorList>
    </citation>
    <scope>NUCLEOTIDE SEQUENCE</scope>
</reference>
<accession>A0A6J7GLT1</accession>
<dbReference type="InterPro" id="IPR001387">
    <property type="entry name" value="Cro/C1-type_HTH"/>
</dbReference>
<evidence type="ECO:0000313" key="3">
    <source>
        <dbReference type="EMBL" id="CAB5036737.1"/>
    </source>
</evidence>
<name>A0A6J7GLT1_9ZZZZ</name>
<evidence type="ECO:0000259" key="1">
    <source>
        <dbReference type="PROSITE" id="PS50943"/>
    </source>
</evidence>
<dbReference type="GO" id="GO:0003677">
    <property type="term" value="F:DNA binding"/>
    <property type="evidence" value="ECO:0007669"/>
    <property type="project" value="InterPro"/>
</dbReference>
<feature type="domain" description="HTH cro/C1-type" evidence="1">
    <location>
        <begin position="23"/>
        <end position="68"/>
    </location>
</feature>